<feature type="compositionally biased region" description="Basic and acidic residues" evidence="1">
    <location>
        <begin position="170"/>
        <end position="181"/>
    </location>
</feature>
<name>A0A834LDP1_RHOSS</name>
<dbReference type="Proteomes" id="UP000626092">
    <property type="component" value="Unassembled WGS sequence"/>
</dbReference>
<organism evidence="2 3">
    <name type="scientific">Rhododendron simsii</name>
    <name type="common">Sims's rhododendron</name>
    <dbReference type="NCBI Taxonomy" id="118357"/>
    <lineage>
        <taxon>Eukaryota</taxon>
        <taxon>Viridiplantae</taxon>
        <taxon>Streptophyta</taxon>
        <taxon>Embryophyta</taxon>
        <taxon>Tracheophyta</taxon>
        <taxon>Spermatophyta</taxon>
        <taxon>Magnoliopsida</taxon>
        <taxon>eudicotyledons</taxon>
        <taxon>Gunneridae</taxon>
        <taxon>Pentapetalae</taxon>
        <taxon>asterids</taxon>
        <taxon>Ericales</taxon>
        <taxon>Ericaceae</taxon>
        <taxon>Ericoideae</taxon>
        <taxon>Rhodoreae</taxon>
        <taxon>Rhododendron</taxon>
    </lineage>
</organism>
<feature type="region of interest" description="Disordered" evidence="1">
    <location>
        <begin position="150"/>
        <end position="181"/>
    </location>
</feature>
<dbReference type="EMBL" id="WJXA01000008">
    <property type="protein sequence ID" value="KAF7135051.1"/>
    <property type="molecule type" value="Genomic_DNA"/>
</dbReference>
<evidence type="ECO:0000313" key="2">
    <source>
        <dbReference type="EMBL" id="KAF7135051.1"/>
    </source>
</evidence>
<evidence type="ECO:0000313" key="3">
    <source>
        <dbReference type="Proteomes" id="UP000626092"/>
    </source>
</evidence>
<feature type="compositionally biased region" description="Basic and acidic residues" evidence="1">
    <location>
        <begin position="150"/>
        <end position="160"/>
    </location>
</feature>
<gene>
    <name evidence="2" type="ORF">RHSIM_Rhsim08G0061300</name>
</gene>
<proteinExistence type="predicted"/>
<evidence type="ECO:0000256" key="1">
    <source>
        <dbReference type="SAM" id="MobiDB-lite"/>
    </source>
</evidence>
<feature type="region of interest" description="Disordered" evidence="1">
    <location>
        <begin position="204"/>
        <end position="224"/>
    </location>
</feature>
<sequence length="366" mass="43608">MGGVDTDELSLGDDVKNCSCFCCQAILSWQTLEWVPEFEVNAFPMEPVVAQKAKGNGFPEVSSFVMAYDQEHGYPQAKAPGHEYNKYYDHRPYAPMHSPEAYDHHHHDEHYEHHPHAPMYAPEAYDHHHDHDEHDKHHTYAPMHAPKAYDHHHDHDEHDKHHPHAPMHAPEAHDHHYDQDEHYKHHSYAPMHAPEAYDHHHNDEEYHHQDEHNRHDDEHYKHHDEDYKLHSHAPMHPPEAHDYYSHRHRAYAPGIAPMHSKFKLGTPSPYMAHDMHVCLFKCKHYCEKDVHDKYQDKYDNKYQGKYDDKDQNKYDDKDHDKYHHKNWRCIKACTACCDESKCVPEGEKKCMKWDNVYIKGRKVYCP</sequence>
<keyword evidence="3" id="KW-1185">Reference proteome</keyword>
<accession>A0A834LDP1</accession>
<reference evidence="2" key="1">
    <citation type="submission" date="2019-11" db="EMBL/GenBank/DDBJ databases">
        <authorList>
            <person name="Liu Y."/>
            <person name="Hou J."/>
            <person name="Li T.-Q."/>
            <person name="Guan C.-H."/>
            <person name="Wu X."/>
            <person name="Wu H.-Z."/>
            <person name="Ling F."/>
            <person name="Zhang R."/>
            <person name="Shi X.-G."/>
            <person name="Ren J.-P."/>
            <person name="Chen E.-F."/>
            <person name="Sun J.-M."/>
        </authorList>
    </citation>
    <scope>NUCLEOTIDE SEQUENCE</scope>
    <source>
        <strain evidence="2">Adult_tree_wgs_1</strain>
        <tissue evidence="2">Leaves</tissue>
    </source>
</reference>
<comment type="caution">
    <text evidence="2">The sequence shown here is derived from an EMBL/GenBank/DDBJ whole genome shotgun (WGS) entry which is preliminary data.</text>
</comment>
<dbReference type="OrthoDB" id="1749877at2759"/>
<protein>
    <submittedName>
        <fullName evidence="2">Uncharacterized protein</fullName>
    </submittedName>
</protein>
<dbReference type="AlphaFoldDB" id="A0A834LDP1"/>